<dbReference type="SUPFAM" id="SSF56796">
    <property type="entry name" value="Dehydroquinate synthase-like"/>
    <property type="match status" value="1"/>
</dbReference>
<protein>
    <submittedName>
        <fullName evidence="3">Iron-containing alcohol dehydrogenase</fullName>
    </submittedName>
</protein>
<accession>A0A417YYK3</accession>
<gene>
    <name evidence="3" type="ORF">D1B31_04505</name>
</gene>
<keyword evidence="1" id="KW-0560">Oxidoreductase</keyword>
<dbReference type="GO" id="GO:0004022">
    <property type="term" value="F:alcohol dehydrogenase (NAD+) activity"/>
    <property type="evidence" value="ECO:0007669"/>
    <property type="project" value="TreeGrafter"/>
</dbReference>
<dbReference type="InterPro" id="IPR001670">
    <property type="entry name" value="ADH_Fe/GldA"/>
</dbReference>
<dbReference type="PANTHER" id="PTHR11496:SF104">
    <property type="entry name" value="3-DEOXY-ALPHA-D-MANNO-OCTULOSONATE 8-OXIDASE"/>
    <property type="match status" value="1"/>
</dbReference>
<dbReference type="PANTHER" id="PTHR11496">
    <property type="entry name" value="ALCOHOL DEHYDROGENASE"/>
    <property type="match status" value="1"/>
</dbReference>
<dbReference type="InterPro" id="IPR039697">
    <property type="entry name" value="Alcohol_dehydrogenase_Fe"/>
</dbReference>
<evidence type="ECO:0000313" key="3">
    <source>
        <dbReference type="EMBL" id="RHW42842.1"/>
    </source>
</evidence>
<proteinExistence type="predicted"/>
<reference evidence="3 4" key="1">
    <citation type="journal article" date="2017" name="Int. J. Syst. Evol. Microbiol.">
        <title>Bacillus notoginsengisoli sp. nov., a novel bacterium isolated from the rhizosphere of Panax notoginseng.</title>
        <authorList>
            <person name="Zhang M.Y."/>
            <person name="Cheng J."/>
            <person name="Cai Y."/>
            <person name="Zhang T.Y."/>
            <person name="Wu Y.Y."/>
            <person name="Manikprabhu D."/>
            <person name="Li W.J."/>
            <person name="Zhang Y.X."/>
        </authorList>
    </citation>
    <scope>NUCLEOTIDE SEQUENCE [LARGE SCALE GENOMIC DNA]</scope>
    <source>
        <strain evidence="3 4">JCM 30743</strain>
    </source>
</reference>
<evidence type="ECO:0000313" key="4">
    <source>
        <dbReference type="Proteomes" id="UP000284416"/>
    </source>
</evidence>
<organism evidence="3 4">
    <name type="scientific">Neobacillus notoginsengisoli</name>
    <dbReference type="NCBI Taxonomy" id="1578198"/>
    <lineage>
        <taxon>Bacteria</taxon>
        <taxon>Bacillati</taxon>
        <taxon>Bacillota</taxon>
        <taxon>Bacilli</taxon>
        <taxon>Bacillales</taxon>
        <taxon>Bacillaceae</taxon>
        <taxon>Neobacillus</taxon>
    </lineage>
</organism>
<dbReference type="Gene3D" id="3.40.50.1970">
    <property type="match status" value="1"/>
</dbReference>
<dbReference type="Proteomes" id="UP000284416">
    <property type="component" value="Unassembled WGS sequence"/>
</dbReference>
<dbReference type="Pfam" id="PF00465">
    <property type="entry name" value="Fe-ADH"/>
    <property type="match status" value="1"/>
</dbReference>
<dbReference type="AlphaFoldDB" id="A0A417YYK3"/>
<comment type="caution">
    <text evidence="3">The sequence shown here is derived from an EMBL/GenBank/DDBJ whole genome shotgun (WGS) entry which is preliminary data.</text>
</comment>
<sequence length="108" mass="12122">MKFSFYSPAKVHFGCGIRKEIGKAAKGYGEKCLIVRASVKNSKREEYFRDLTESLENNGVKYVVFEGVQPNPTTDMVEAAQKLAIEEQVDFIVAYGGGSAWIRQKRLP</sequence>
<dbReference type="OrthoDB" id="9815791at2"/>
<evidence type="ECO:0000259" key="2">
    <source>
        <dbReference type="Pfam" id="PF00465"/>
    </source>
</evidence>
<evidence type="ECO:0000256" key="1">
    <source>
        <dbReference type="ARBA" id="ARBA00023002"/>
    </source>
</evidence>
<name>A0A417YYK3_9BACI</name>
<dbReference type="EMBL" id="QWEG01000002">
    <property type="protein sequence ID" value="RHW42842.1"/>
    <property type="molecule type" value="Genomic_DNA"/>
</dbReference>
<feature type="domain" description="Alcohol dehydrogenase iron-type/glycerol dehydrogenase GldA" evidence="2">
    <location>
        <begin position="8"/>
        <end position="100"/>
    </location>
</feature>
<dbReference type="GO" id="GO:0046872">
    <property type="term" value="F:metal ion binding"/>
    <property type="evidence" value="ECO:0007669"/>
    <property type="project" value="InterPro"/>
</dbReference>
<keyword evidence="4" id="KW-1185">Reference proteome</keyword>